<sequence>MTADSVVEGEGSNGGGSSEQERRPSVTTRGVFRAAFSRVMARQAETRARRSAYALAGAANAHTRAYDYALTYAHVRAYVSLAVKGSGLLALLLSTVVLGYVQSLKKEDFFCIMAIAVIQTAG</sequence>
<proteinExistence type="predicted"/>
<dbReference type="EMBL" id="CAJGYO010000007">
    <property type="protein sequence ID" value="CAD6246441.1"/>
    <property type="molecule type" value="Genomic_DNA"/>
</dbReference>
<protein>
    <submittedName>
        <fullName evidence="3">Uncharacterized protein</fullName>
    </submittedName>
</protein>
<evidence type="ECO:0000256" key="2">
    <source>
        <dbReference type="SAM" id="Phobius"/>
    </source>
</evidence>
<evidence type="ECO:0000313" key="4">
    <source>
        <dbReference type="Proteomes" id="UP000604825"/>
    </source>
</evidence>
<name>A0A811PPF7_9POAL</name>
<dbReference type="Proteomes" id="UP000604825">
    <property type="component" value="Unassembled WGS sequence"/>
</dbReference>
<feature type="transmembrane region" description="Helical" evidence="2">
    <location>
        <begin position="77"/>
        <end position="101"/>
    </location>
</feature>
<reference evidence="3" key="1">
    <citation type="submission" date="2020-10" db="EMBL/GenBank/DDBJ databases">
        <authorList>
            <person name="Han B."/>
            <person name="Lu T."/>
            <person name="Zhao Q."/>
            <person name="Huang X."/>
            <person name="Zhao Y."/>
        </authorList>
    </citation>
    <scope>NUCLEOTIDE SEQUENCE</scope>
</reference>
<comment type="caution">
    <text evidence="3">The sequence shown here is derived from an EMBL/GenBank/DDBJ whole genome shotgun (WGS) entry which is preliminary data.</text>
</comment>
<evidence type="ECO:0000313" key="3">
    <source>
        <dbReference type="EMBL" id="CAD6246441.1"/>
    </source>
</evidence>
<keyword evidence="2" id="KW-0472">Membrane</keyword>
<accession>A0A811PPF7</accession>
<dbReference type="AlphaFoldDB" id="A0A811PPF7"/>
<keyword evidence="4" id="KW-1185">Reference proteome</keyword>
<organism evidence="3 4">
    <name type="scientific">Miscanthus lutarioriparius</name>
    <dbReference type="NCBI Taxonomy" id="422564"/>
    <lineage>
        <taxon>Eukaryota</taxon>
        <taxon>Viridiplantae</taxon>
        <taxon>Streptophyta</taxon>
        <taxon>Embryophyta</taxon>
        <taxon>Tracheophyta</taxon>
        <taxon>Spermatophyta</taxon>
        <taxon>Magnoliopsida</taxon>
        <taxon>Liliopsida</taxon>
        <taxon>Poales</taxon>
        <taxon>Poaceae</taxon>
        <taxon>PACMAD clade</taxon>
        <taxon>Panicoideae</taxon>
        <taxon>Andropogonodae</taxon>
        <taxon>Andropogoneae</taxon>
        <taxon>Saccharinae</taxon>
        <taxon>Miscanthus</taxon>
    </lineage>
</organism>
<gene>
    <name evidence="3" type="ORF">NCGR_LOCUS30701</name>
</gene>
<feature type="region of interest" description="Disordered" evidence="1">
    <location>
        <begin position="1"/>
        <end position="28"/>
    </location>
</feature>
<keyword evidence="2" id="KW-0812">Transmembrane</keyword>
<evidence type="ECO:0000256" key="1">
    <source>
        <dbReference type="SAM" id="MobiDB-lite"/>
    </source>
</evidence>
<feature type="compositionally biased region" description="Low complexity" evidence="1">
    <location>
        <begin position="1"/>
        <end position="10"/>
    </location>
</feature>
<keyword evidence="2" id="KW-1133">Transmembrane helix</keyword>